<evidence type="ECO:0000256" key="7">
    <source>
        <dbReference type="SAM" id="Phobius"/>
    </source>
</evidence>
<feature type="transmembrane region" description="Helical" evidence="7">
    <location>
        <begin position="370"/>
        <end position="391"/>
    </location>
</feature>
<protein>
    <submittedName>
        <fullName evidence="9">MFS transporter</fullName>
    </submittedName>
</protein>
<dbReference type="RefSeq" id="WP_169188615.1">
    <property type="nucleotide sequence ID" value="NZ_JABBPK010000001.1"/>
</dbReference>
<organism evidence="9 10">
    <name type="scientific">Niallia alba</name>
    <dbReference type="NCBI Taxonomy" id="2729105"/>
    <lineage>
        <taxon>Bacteria</taxon>
        <taxon>Bacillati</taxon>
        <taxon>Bacillota</taxon>
        <taxon>Bacilli</taxon>
        <taxon>Bacillales</taxon>
        <taxon>Bacillaceae</taxon>
        <taxon>Niallia</taxon>
    </lineage>
</organism>
<dbReference type="GO" id="GO:0022857">
    <property type="term" value="F:transmembrane transporter activity"/>
    <property type="evidence" value="ECO:0007669"/>
    <property type="project" value="InterPro"/>
</dbReference>
<feature type="transmembrane region" description="Helical" evidence="7">
    <location>
        <begin position="343"/>
        <end position="364"/>
    </location>
</feature>
<accession>A0A7Y0KA25</accession>
<proteinExistence type="predicted"/>
<evidence type="ECO:0000259" key="8">
    <source>
        <dbReference type="PROSITE" id="PS50850"/>
    </source>
</evidence>
<name>A0A7Y0KA25_9BACI</name>
<feature type="transmembrane region" description="Helical" evidence="7">
    <location>
        <begin position="83"/>
        <end position="100"/>
    </location>
</feature>
<dbReference type="Proteomes" id="UP000588491">
    <property type="component" value="Unassembled WGS sequence"/>
</dbReference>
<sequence length="406" mass="45759">MNSFYFTEESKEKREQRVTLRTLFFGGLLVVSSLYVTIPLLNALMATYKIQPLHSGWSSSIFSFCYAVGLIFFGLLSVKVQRYHLFLVCFIGMTFITPFISLSPNYVLFLIFRGIQGFIAASFAPNALGFALEWFPVEKKVLAIAWINTGFLLAGIIGPFISSSVLNLWNWQAVFIVFGILYFLMLIFIFYHLPKTSNHQIQVENQNIILQMKELLAKKHIYLCYWITATLLFSYVSFSTFIDPFLKEQAFTPTTIFNLKLVGMIGVFFTLASNFLIKLYGKQLVLRSGLLIAIFSICILAFLGSKWLIGIAIILFIGGISVSIPANIALIQEWGGKHKNLAITCYTVILFIGASIAPVFSIYLIEKVTISVGMIVLSAILLSSFTSSLFIRPRTSSKQLKKRDKI</sequence>
<dbReference type="PANTHER" id="PTHR43124">
    <property type="entry name" value="PURINE EFFLUX PUMP PBUE"/>
    <property type="match status" value="1"/>
</dbReference>
<gene>
    <name evidence="9" type="ORF">HHU08_12785</name>
</gene>
<feature type="transmembrane region" description="Helical" evidence="7">
    <location>
        <begin position="20"/>
        <end position="45"/>
    </location>
</feature>
<comment type="subcellular location">
    <subcellularLocation>
        <location evidence="1">Cell membrane</location>
        <topology evidence="1">Multi-pass membrane protein</topology>
    </subcellularLocation>
</comment>
<feature type="transmembrane region" description="Helical" evidence="7">
    <location>
        <begin position="284"/>
        <end position="303"/>
    </location>
</feature>
<dbReference type="Pfam" id="PF07690">
    <property type="entry name" value="MFS_1"/>
    <property type="match status" value="1"/>
</dbReference>
<feature type="transmembrane region" description="Helical" evidence="7">
    <location>
        <begin position="309"/>
        <end position="331"/>
    </location>
</feature>
<dbReference type="InterPro" id="IPR050189">
    <property type="entry name" value="MFS_Efflux_Transporters"/>
</dbReference>
<feature type="transmembrane region" description="Helical" evidence="7">
    <location>
        <begin position="222"/>
        <end position="242"/>
    </location>
</feature>
<feature type="transmembrane region" description="Helical" evidence="7">
    <location>
        <begin position="141"/>
        <end position="161"/>
    </location>
</feature>
<comment type="caution">
    <text evidence="9">The sequence shown here is derived from an EMBL/GenBank/DDBJ whole genome shotgun (WGS) entry which is preliminary data.</text>
</comment>
<dbReference type="AlphaFoldDB" id="A0A7Y0KA25"/>
<dbReference type="Gene3D" id="1.20.1250.20">
    <property type="entry name" value="MFS general substrate transporter like domains"/>
    <property type="match status" value="1"/>
</dbReference>
<feature type="transmembrane region" description="Helical" evidence="7">
    <location>
        <begin position="254"/>
        <end position="277"/>
    </location>
</feature>
<dbReference type="PROSITE" id="PS50850">
    <property type="entry name" value="MFS"/>
    <property type="match status" value="1"/>
</dbReference>
<dbReference type="InterPro" id="IPR036259">
    <property type="entry name" value="MFS_trans_sf"/>
</dbReference>
<dbReference type="EMBL" id="JABBPK010000001">
    <property type="protein sequence ID" value="NMO77874.1"/>
    <property type="molecule type" value="Genomic_DNA"/>
</dbReference>
<feature type="transmembrane region" description="Helical" evidence="7">
    <location>
        <begin position="57"/>
        <end position="76"/>
    </location>
</feature>
<dbReference type="PANTHER" id="PTHR43124:SF3">
    <property type="entry name" value="CHLORAMPHENICOL EFFLUX PUMP RV0191"/>
    <property type="match status" value="1"/>
</dbReference>
<evidence type="ECO:0000256" key="5">
    <source>
        <dbReference type="ARBA" id="ARBA00022989"/>
    </source>
</evidence>
<evidence type="ECO:0000256" key="2">
    <source>
        <dbReference type="ARBA" id="ARBA00022448"/>
    </source>
</evidence>
<keyword evidence="6 7" id="KW-0472">Membrane</keyword>
<dbReference type="InterPro" id="IPR011701">
    <property type="entry name" value="MFS"/>
</dbReference>
<dbReference type="InterPro" id="IPR020846">
    <property type="entry name" value="MFS_dom"/>
</dbReference>
<evidence type="ECO:0000256" key="6">
    <source>
        <dbReference type="ARBA" id="ARBA00023136"/>
    </source>
</evidence>
<dbReference type="SUPFAM" id="SSF103473">
    <property type="entry name" value="MFS general substrate transporter"/>
    <property type="match status" value="1"/>
</dbReference>
<dbReference type="GO" id="GO:0005886">
    <property type="term" value="C:plasma membrane"/>
    <property type="evidence" value="ECO:0007669"/>
    <property type="project" value="UniProtKB-SubCell"/>
</dbReference>
<keyword evidence="10" id="KW-1185">Reference proteome</keyword>
<keyword evidence="3" id="KW-1003">Cell membrane</keyword>
<feature type="transmembrane region" description="Helical" evidence="7">
    <location>
        <begin position="173"/>
        <end position="193"/>
    </location>
</feature>
<keyword evidence="5 7" id="KW-1133">Transmembrane helix</keyword>
<reference evidence="9 10" key="1">
    <citation type="submission" date="2020-04" db="EMBL/GenBank/DDBJ databases">
        <title>Bacillus sp. UniB3 isolated from commercial digestive syrup.</title>
        <authorList>
            <person name="Thorat V."/>
            <person name="Kirdat K."/>
            <person name="Tiwarekar B."/>
            <person name="Yadav A."/>
        </authorList>
    </citation>
    <scope>NUCLEOTIDE SEQUENCE [LARGE SCALE GENOMIC DNA]</scope>
    <source>
        <strain evidence="9 10">UniB3</strain>
    </source>
</reference>
<evidence type="ECO:0000313" key="10">
    <source>
        <dbReference type="Proteomes" id="UP000588491"/>
    </source>
</evidence>
<feature type="transmembrane region" description="Helical" evidence="7">
    <location>
        <begin position="106"/>
        <end position="129"/>
    </location>
</feature>
<feature type="domain" description="Major facilitator superfamily (MFS) profile" evidence="8">
    <location>
        <begin position="19"/>
        <end position="396"/>
    </location>
</feature>
<evidence type="ECO:0000256" key="3">
    <source>
        <dbReference type="ARBA" id="ARBA00022475"/>
    </source>
</evidence>
<evidence type="ECO:0000313" key="9">
    <source>
        <dbReference type="EMBL" id="NMO77874.1"/>
    </source>
</evidence>
<dbReference type="CDD" id="cd17324">
    <property type="entry name" value="MFS_NepI_like"/>
    <property type="match status" value="1"/>
</dbReference>
<evidence type="ECO:0000256" key="1">
    <source>
        <dbReference type="ARBA" id="ARBA00004651"/>
    </source>
</evidence>
<evidence type="ECO:0000256" key="4">
    <source>
        <dbReference type="ARBA" id="ARBA00022692"/>
    </source>
</evidence>
<keyword evidence="2" id="KW-0813">Transport</keyword>
<keyword evidence="4 7" id="KW-0812">Transmembrane</keyword>